<dbReference type="GO" id="GO:0008610">
    <property type="term" value="P:lipid biosynthetic process"/>
    <property type="evidence" value="ECO:0007669"/>
    <property type="project" value="UniProtKB-ARBA"/>
</dbReference>
<dbReference type="InterPro" id="IPR001242">
    <property type="entry name" value="Condensation_dom"/>
</dbReference>
<reference evidence="2" key="1">
    <citation type="submission" date="2017-06" db="EMBL/GenBank/DDBJ databases">
        <title>Complete Genome Sequence of Mycobacterium shigaense.</title>
        <authorList>
            <person name="Fukano H."/>
            <person name="Yoshida M."/>
            <person name="Kazumi Y."/>
            <person name="Ogura Y."/>
            <person name="Mitarai S."/>
            <person name="Hayashi T."/>
            <person name="Hoshino Y."/>
        </authorList>
    </citation>
    <scope>NUCLEOTIDE SEQUENCE [LARGE SCALE GENOMIC DNA]</scope>
    <source>
        <strain evidence="2">UN-152</strain>
    </source>
</reference>
<keyword evidence="2" id="KW-1185">Reference proteome</keyword>
<dbReference type="OrthoDB" id="9123229at2"/>
<dbReference type="Proteomes" id="UP000217736">
    <property type="component" value="Chromosome"/>
</dbReference>
<dbReference type="Gene3D" id="3.30.559.10">
    <property type="entry name" value="Chloramphenicol acetyltransferase-like domain"/>
    <property type="match status" value="1"/>
</dbReference>
<organism evidence="1 2">
    <name type="scientific">Mycobacterium shigaense</name>
    <dbReference type="NCBI Taxonomy" id="722731"/>
    <lineage>
        <taxon>Bacteria</taxon>
        <taxon>Bacillati</taxon>
        <taxon>Actinomycetota</taxon>
        <taxon>Actinomycetes</taxon>
        <taxon>Mycobacteriales</taxon>
        <taxon>Mycobacteriaceae</taxon>
        <taxon>Mycobacterium</taxon>
        <taxon>Mycobacterium simiae complex</taxon>
    </lineage>
</organism>
<name>A0A1Z4ELF3_9MYCO</name>
<evidence type="ECO:0000313" key="1">
    <source>
        <dbReference type="EMBL" id="BAX93778.1"/>
    </source>
</evidence>
<dbReference type="KEGG" id="mshg:MSG_03649"/>
<sequence>MFLGTVDDWTAEGTVVSWYPTARTHASAAEAQPHPAPVSHQQSQHLRYYRRQVGRGRDIPRLCIGAWEIDGICDISAMTDALNAHLRRHDTYHDRFDFGDDDEILRYVIAEPEKITVSPKDLGRMTPAQIRKLILDTPDPLQWDCFTFGVIQGDDRFTIYIAIDHLRADGMSAGVIFLDIQTMYFTALQNGNEILPPAPSHREYSANQRAYIQSLDEDSPEIRSWRAFLAANNGSLPRFPLELGEANADTPGAIDVFDLIDDEQARRFEAACRAAGARFSGGVFACAALAEHRLTGAATYFGLTPFDNRRDLAHATAVGWLASFIPLTIPTAGATFDEAVSAAQTSFDANTALGAVPYYHLLESPSQEPFPIEVPDHPVPMLSYIDIRKLPFGQSFDGLRAGVWGDNRLSETVCMWVNRMHDRTHLVVAYPGTDTARRSVLRYVEAIRAEFQRVSDGAELRIDG</sequence>
<proteinExistence type="predicted"/>
<dbReference type="Gene3D" id="3.30.559.30">
    <property type="entry name" value="Nonribosomal peptide synthetase, condensation domain"/>
    <property type="match status" value="1"/>
</dbReference>
<dbReference type="SUPFAM" id="SSF52777">
    <property type="entry name" value="CoA-dependent acyltransferases"/>
    <property type="match status" value="2"/>
</dbReference>
<accession>A0A1Z4ELF3</accession>
<dbReference type="InterPro" id="IPR023213">
    <property type="entry name" value="CAT-like_dom_sf"/>
</dbReference>
<dbReference type="RefSeq" id="WP_096441752.1">
    <property type="nucleotide sequence ID" value="NZ_AP018164.1"/>
</dbReference>
<dbReference type="GO" id="GO:0003824">
    <property type="term" value="F:catalytic activity"/>
    <property type="evidence" value="ECO:0007669"/>
    <property type="project" value="InterPro"/>
</dbReference>
<dbReference type="Pfam" id="PF00668">
    <property type="entry name" value="Condensation"/>
    <property type="match status" value="1"/>
</dbReference>
<dbReference type="EMBL" id="AP018164">
    <property type="protein sequence ID" value="BAX93778.1"/>
    <property type="molecule type" value="Genomic_DNA"/>
</dbReference>
<protein>
    <submittedName>
        <fullName evidence="1">Putative conserved polyketide synthase associated protein PapA2</fullName>
    </submittedName>
</protein>
<evidence type="ECO:0000313" key="2">
    <source>
        <dbReference type="Proteomes" id="UP000217736"/>
    </source>
</evidence>
<gene>
    <name evidence="1" type="ORF">MSG_03649</name>
</gene>
<dbReference type="AlphaFoldDB" id="A0A1Z4ELF3"/>